<protein>
    <submittedName>
        <fullName evidence="1">Uncharacterized protein</fullName>
    </submittedName>
</protein>
<comment type="caution">
    <text evidence="1">The sequence shown here is derived from an EMBL/GenBank/DDBJ whole genome shotgun (WGS) entry which is preliminary data.</text>
</comment>
<dbReference type="Proteomes" id="UP000634136">
    <property type="component" value="Unassembled WGS sequence"/>
</dbReference>
<reference evidence="1" key="1">
    <citation type="submission" date="2020-09" db="EMBL/GenBank/DDBJ databases">
        <title>Genome-Enabled Discovery of Anthraquinone Biosynthesis in Senna tora.</title>
        <authorList>
            <person name="Kang S.-H."/>
            <person name="Pandey R.P."/>
            <person name="Lee C.-M."/>
            <person name="Sim J.-S."/>
            <person name="Jeong J.-T."/>
            <person name="Choi B.-S."/>
            <person name="Jung M."/>
            <person name="Ginzburg D."/>
            <person name="Zhao K."/>
            <person name="Won S.Y."/>
            <person name="Oh T.-J."/>
            <person name="Yu Y."/>
            <person name="Kim N.-H."/>
            <person name="Lee O.R."/>
            <person name="Lee T.-H."/>
            <person name="Bashyal P."/>
            <person name="Kim T.-S."/>
            <person name="Lee W.-H."/>
            <person name="Kawkins C."/>
            <person name="Kim C.-K."/>
            <person name="Kim J.S."/>
            <person name="Ahn B.O."/>
            <person name="Rhee S.Y."/>
            <person name="Sohng J.K."/>
        </authorList>
    </citation>
    <scope>NUCLEOTIDE SEQUENCE</scope>
    <source>
        <tissue evidence="1">Leaf</tissue>
    </source>
</reference>
<accession>A0A834XGU6</accession>
<sequence>MSLGFDFYGLFEKKRKSGSMFSSRPSVRWRRLCQRLRVWRRRG</sequence>
<name>A0A834XGU6_9FABA</name>
<organism evidence="1 2">
    <name type="scientific">Senna tora</name>
    <dbReference type="NCBI Taxonomy" id="362788"/>
    <lineage>
        <taxon>Eukaryota</taxon>
        <taxon>Viridiplantae</taxon>
        <taxon>Streptophyta</taxon>
        <taxon>Embryophyta</taxon>
        <taxon>Tracheophyta</taxon>
        <taxon>Spermatophyta</taxon>
        <taxon>Magnoliopsida</taxon>
        <taxon>eudicotyledons</taxon>
        <taxon>Gunneridae</taxon>
        <taxon>Pentapetalae</taxon>
        <taxon>rosids</taxon>
        <taxon>fabids</taxon>
        <taxon>Fabales</taxon>
        <taxon>Fabaceae</taxon>
        <taxon>Caesalpinioideae</taxon>
        <taxon>Cassia clade</taxon>
        <taxon>Senna</taxon>
    </lineage>
</organism>
<evidence type="ECO:0000313" key="2">
    <source>
        <dbReference type="Proteomes" id="UP000634136"/>
    </source>
</evidence>
<dbReference type="EMBL" id="JAAIUW010000001">
    <property type="protein sequence ID" value="KAF7844190.1"/>
    <property type="molecule type" value="Genomic_DNA"/>
</dbReference>
<keyword evidence="2" id="KW-1185">Reference proteome</keyword>
<evidence type="ECO:0000313" key="1">
    <source>
        <dbReference type="EMBL" id="KAF7844190.1"/>
    </source>
</evidence>
<dbReference type="AlphaFoldDB" id="A0A834XGU6"/>
<proteinExistence type="predicted"/>
<gene>
    <name evidence="1" type="ORF">G2W53_001095</name>
</gene>